<evidence type="ECO:0000256" key="1">
    <source>
        <dbReference type="ARBA" id="ARBA00009184"/>
    </source>
</evidence>
<dbReference type="Gene3D" id="3.40.50.1000">
    <property type="entry name" value="HAD superfamily/HAD-like"/>
    <property type="match status" value="1"/>
</dbReference>
<gene>
    <name evidence="2" type="ORF">FHU31_005692</name>
</gene>
<evidence type="ECO:0000313" key="3">
    <source>
        <dbReference type="Proteomes" id="UP000547444"/>
    </source>
</evidence>
<keyword evidence="2" id="KW-0378">Hydrolase</keyword>
<protein>
    <submittedName>
        <fullName evidence="2">Phosphoglycolate phosphatase-like HAD superfamily hydrolase</fullName>
    </submittedName>
</protein>
<dbReference type="AlphaFoldDB" id="A0A7X5U589"/>
<proteinExistence type="inferred from homology"/>
<dbReference type="RefSeq" id="WP_167164176.1">
    <property type="nucleotide sequence ID" value="NZ_JAANOW010000004.1"/>
</dbReference>
<dbReference type="InterPro" id="IPR036412">
    <property type="entry name" value="HAD-like_sf"/>
</dbReference>
<dbReference type="EMBL" id="JAANOW010000004">
    <property type="protein sequence ID" value="NIH98673.1"/>
    <property type="molecule type" value="Genomic_DNA"/>
</dbReference>
<dbReference type="PANTHER" id="PTHR43344">
    <property type="entry name" value="PHOSPHOSERINE PHOSPHATASE"/>
    <property type="match status" value="1"/>
</dbReference>
<keyword evidence="3" id="KW-1185">Reference proteome</keyword>
<sequence>MSLPSWNDGPTKSAIVDFVGHAVNLPPEDRVAVFDNDGTLWVEKPAYIQLDFLVRRLAVQAAADPTLATRQPYAAAAAGDLGWFGEAVTKHYNGDDSDLKVLAGGLLSAYQGLTVEEHAARVSAFFAEASHPTLGRPYTACGYAPMVELLRYLEANGFTCYIVSGGGRDFMRPVTTALYGIPPERVVGSSVGVTFTGGSLVTTGQPEFLNDGPVKPVRIWDRIGRRPIFAAGNSNGDIEMLQYTNGFRLLVRHDDAEREFDYTAGAEKALDLAETESWTVASIQNDWAHVFA</sequence>
<dbReference type="Pfam" id="PF12710">
    <property type="entry name" value="HAD"/>
    <property type="match status" value="1"/>
</dbReference>
<comment type="caution">
    <text evidence="2">The sequence shown here is derived from an EMBL/GenBank/DDBJ whole genome shotgun (WGS) entry which is preliminary data.</text>
</comment>
<evidence type="ECO:0000313" key="2">
    <source>
        <dbReference type="EMBL" id="NIH98673.1"/>
    </source>
</evidence>
<dbReference type="InterPro" id="IPR023214">
    <property type="entry name" value="HAD_sf"/>
</dbReference>
<dbReference type="Proteomes" id="UP000547444">
    <property type="component" value="Unassembled WGS sequence"/>
</dbReference>
<dbReference type="GO" id="GO:0016787">
    <property type="term" value="F:hydrolase activity"/>
    <property type="evidence" value="ECO:0007669"/>
    <property type="project" value="UniProtKB-KW"/>
</dbReference>
<reference evidence="2 3" key="1">
    <citation type="submission" date="2020-03" db="EMBL/GenBank/DDBJ databases">
        <title>Sequencing the genomes of 1000 actinobacteria strains.</title>
        <authorList>
            <person name="Klenk H.-P."/>
        </authorList>
    </citation>
    <scope>NUCLEOTIDE SEQUENCE [LARGE SCALE GENOMIC DNA]</scope>
    <source>
        <strain evidence="2 3">DSM 44556</strain>
    </source>
</reference>
<accession>A0A7X5U589</accession>
<dbReference type="SUPFAM" id="SSF56784">
    <property type="entry name" value="HAD-like"/>
    <property type="match status" value="1"/>
</dbReference>
<dbReference type="InterPro" id="IPR050582">
    <property type="entry name" value="HAD-like_SerB"/>
</dbReference>
<comment type="similarity">
    <text evidence="1">Belongs to the HAD-like hydrolase superfamily. SerB family.</text>
</comment>
<organism evidence="2 3">
    <name type="scientific">Mycolicibacterium fluoranthenivorans</name>
    <dbReference type="NCBI Taxonomy" id="258505"/>
    <lineage>
        <taxon>Bacteria</taxon>
        <taxon>Bacillati</taxon>
        <taxon>Actinomycetota</taxon>
        <taxon>Actinomycetes</taxon>
        <taxon>Mycobacteriales</taxon>
        <taxon>Mycobacteriaceae</taxon>
        <taxon>Mycolicibacterium</taxon>
    </lineage>
</organism>
<name>A0A7X5U589_9MYCO</name>